<keyword evidence="1" id="KW-0732">Signal</keyword>
<dbReference type="EMBL" id="QQWE01000005">
    <property type="protein sequence ID" value="REJ55824.1"/>
    <property type="molecule type" value="Genomic_DNA"/>
</dbReference>
<comment type="caution">
    <text evidence="2">The sequence shown here is derived from an EMBL/GenBank/DDBJ whole genome shotgun (WGS) entry which is preliminary data.</text>
</comment>
<reference evidence="2 3" key="1">
    <citation type="submission" date="2017-08" db="EMBL/GenBank/DDBJ databases">
        <title>Functional genomic and metabolic studies of the symbiotic interactions of six Microcystis-dominated communities.</title>
        <authorList>
            <person name="Li Q."/>
            <person name="Lin F."/>
        </authorList>
    </citation>
    <scope>NUCLEOTIDE SEQUENCE [LARGE SCALE GENOMIC DNA]</scope>
    <source>
        <strain evidence="2">DA14</strain>
    </source>
</reference>
<organism evidence="2 3">
    <name type="scientific">Microcystis aeruginosa DA14</name>
    <dbReference type="NCBI Taxonomy" id="1987506"/>
    <lineage>
        <taxon>Bacteria</taxon>
        <taxon>Bacillati</taxon>
        <taxon>Cyanobacteriota</taxon>
        <taxon>Cyanophyceae</taxon>
        <taxon>Oscillatoriophycideae</taxon>
        <taxon>Chroococcales</taxon>
        <taxon>Microcystaceae</taxon>
        <taxon>Microcystis</taxon>
    </lineage>
</organism>
<dbReference type="AlphaFoldDB" id="A0A3E0M7S3"/>
<evidence type="ECO:0000313" key="2">
    <source>
        <dbReference type="EMBL" id="REJ55824.1"/>
    </source>
</evidence>
<evidence type="ECO:0000313" key="3">
    <source>
        <dbReference type="Proteomes" id="UP000256301"/>
    </source>
</evidence>
<protein>
    <submittedName>
        <fullName evidence="2">Uncharacterized protein</fullName>
    </submittedName>
</protein>
<proteinExistence type="predicted"/>
<name>A0A3E0M7S3_MICAE</name>
<sequence length="190" mass="21940">MKSLFLFLFLVSSALMAAEEYSIEKHFQNPVKLPANITSYLTKEVQTGRSASCHELKPNEVFEAEIVHLNAASKAYLVKPAHMCACSTHYCPMWMFPVKAKTAKPIWTHPATHTLEILDKKLSGYRKLKEMGEEPSRGHDSVWSWDRDRYTEIDNTEWTLDPEKECRLTKQTSQMMDGRMVQHFIKCAQN</sequence>
<dbReference type="Proteomes" id="UP000256301">
    <property type="component" value="Unassembled WGS sequence"/>
</dbReference>
<gene>
    <name evidence="2" type="ORF">DWQ56_16375</name>
</gene>
<evidence type="ECO:0000256" key="1">
    <source>
        <dbReference type="SAM" id="SignalP"/>
    </source>
</evidence>
<feature type="chain" id="PRO_5017607887" evidence="1">
    <location>
        <begin position="18"/>
        <end position="190"/>
    </location>
</feature>
<feature type="signal peptide" evidence="1">
    <location>
        <begin position="1"/>
        <end position="17"/>
    </location>
</feature>
<accession>A0A3E0M7S3</accession>